<dbReference type="AlphaFoldDB" id="A0A0C3S6R4"/>
<sequence>MRRSTTPSPLVLLALLISHRWSKNHLSFALNVTWLKPTAGDVYDSGTHLDAQWQSEIPAATPSFQLCNGAMSDGSNGDGSTQCGTSVQPSVAQNADGSYQATLAVPEVLQAGVYVLRMSADSGFETSSPTFTLSPSSDNPTPSPSPMIRSEDPGDSDATSPSPQSMPNLAQSHSPASTAAYAVPLSLAGAIVFVASVICAAQRRKLLHERVVSQEESKVFQNIFNGGRSQSVHHSGPSEPVPSEIFLEEKGEESESRGSDIYTRPYVPHLAKERRPRITTREPFSTTATGRATVPASCFKATLSPRLPYRAAQSPGANRVYPSLIPASEPTEESNAAVNEKVIMNYLQPSPIPSALSPAPLQRAHVRQQASLEVKLTNGNMDGVYEEVARRLA</sequence>
<feature type="region of interest" description="Disordered" evidence="1">
    <location>
        <begin position="126"/>
        <end position="172"/>
    </location>
</feature>
<feature type="compositionally biased region" description="Polar residues" evidence="1">
    <location>
        <begin position="157"/>
        <end position="172"/>
    </location>
</feature>
<keyword evidence="2" id="KW-1133">Transmembrane helix</keyword>
<evidence type="ECO:0000313" key="5">
    <source>
        <dbReference type="Proteomes" id="UP000053257"/>
    </source>
</evidence>
<reference evidence="4 5" key="1">
    <citation type="journal article" date="2014" name="PLoS Genet.">
        <title>Analysis of the Phlebiopsis gigantea genome, transcriptome and secretome provides insight into its pioneer colonization strategies of wood.</title>
        <authorList>
            <person name="Hori C."/>
            <person name="Ishida T."/>
            <person name="Igarashi K."/>
            <person name="Samejima M."/>
            <person name="Suzuki H."/>
            <person name="Master E."/>
            <person name="Ferreira P."/>
            <person name="Ruiz-Duenas F.J."/>
            <person name="Held B."/>
            <person name="Canessa P."/>
            <person name="Larrondo L.F."/>
            <person name="Schmoll M."/>
            <person name="Druzhinina I.S."/>
            <person name="Kubicek C.P."/>
            <person name="Gaskell J.A."/>
            <person name="Kersten P."/>
            <person name="St John F."/>
            <person name="Glasner J."/>
            <person name="Sabat G."/>
            <person name="Splinter BonDurant S."/>
            <person name="Syed K."/>
            <person name="Yadav J."/>
            <person name="Mgbeahuruike A.C."/>
            <person name="Kovalchuk A."/>
            <person name="Asiegbu F.O."/>
            <person name="Lackner G."/>
            <person name="Hoffmeister D."/>
            <person name="Rencoret J."/>
            <person name="Gutierrez A."/>
            <person name="Sun H."/>
            <person name="Lindquist E."/>
            <person name="Barry K."/>
            <person name="Riley R."/>
            <person name="Grigoriev I.V."/>
            <person name="Henrissat B."/>
            <person name="Kues U."/>
            <person name="Berka R.M."/>
            <person name="Martinez A.T."/>
            <person name="Covert S.F."/>
            <person name="Blanchette R.A."/>
            <person name="Cullen D."/>
        </authorList>
    </citation>
    <scope>NUCLEOTIDE SEQUENCE [LARGE SCALE GENOMIC DNA]</scope>
    <source>
        <strain evidence="4 5">11061_1 CR5-6</strain>
    </source>
</reference>
<evidence type="ECO:0000256" key="1">
    <source>
        <dbReference type="SAM" id="MobiDB-lite"/>
    </source>
</evidence>
<keyword evidence="3" id="KW-0732">Signal</keyword>
<organism evidence="4 5">
    <name type="scientific">Phlebiopsis gigantea (strain 11061_1 CR5-6)</name>
    <name type="common">White-rot fungus</name>
    <name type="synonym">Peniophora gigantea</name>
    <dbReference type="NCBI Taxonomy" id="745531"/>
    <lineage>
        <taxon>Eukaryota</taxon>
        <taxon>Fungi</taxon>
        <taxon>Dikarya</taxon>
        <taxon>Basidiomycota</taxon>
        <taxon>Agaricomycotina</taxon>
        <taxon>Agaricomycetes</taxon>
        <taxon>Polyporales</taxon>
        <taxon>Phanerochaetaceae</taxon>
        <taxon>Phlebiopsis</taxon>
    </lineage>
</organism>
<evidence type="ECO:0000256" key="2">
    <source>
        <dbReference type="SAM" id="Phobius"/>
    </source>
</evidence>
<feature type="compositionally biased region" description="Low complexity" evidence="1">
    <location>
        <begin position="126"/>
        <end position="140"/>
    </location>
</feature>
<dbReference type="HOGENOM" id="CLU_601471_0_0_1"/>
<keyword evidence="2" id="KW-0472">Membrane</keyword>
<dbReference type="Proteomes" id="UP000053257">
    <property type="component" value="Unassembled WGS sequence"/>
</dbReference>
<feature type="signal peptide" evidence="3">
    <location>
        <begin position="1"/>
        <end position="22"/>
    </location>
</feature>
<dbReference type="OrthoDB" id="3245083at2759"/>
<evidence type="ECO:0000313" key="4">
    <source>
        <dbReference type="EMBL" id="KIP06337.1"/>
    </source>
</evidence>
<accession>A0A0C3S6R4</accession>
<protein>
    <submittedName>
        <fullName evidence="4">Uncharacterized protein</fullName>
    </submittedName>
</protein>
<dbReference type="EMBL" id="KN840520">
    <property type="protein sequence ID" value="KIP06337.1"/>
    <property type="molecule type" value="Genomic_DNA"/>
</dbReference>
<name>A0A0C3S6R4_PHLG1</name>
<keyword evidence="5" id="KW-1185">Reference proteome</keyword>
<proteinExistence type="predicted"/>
<feature type="transmembrane region" description="Helical" evidence="2">
    <location>
        <begin position="179"/>
        <end position="201"/>
    </location>
</feature>
<gene>
    <name evidence="4" type="ORF">PHLGIDRAFT_119045</name>
</gene>
<feature type="chain" id="PRO_5002181252" evidence="3">
    <location>
        <begin position="23"/>
        <end position="393"/>
    </location>
</feature>
<keyword evidence="2" id="KW-0812">Transmembrane</keyword>
<feature type="region of interest" description="Disordered" evidence="1">
    <location>
        <begin position="270"/>
        <end position="289"/>
    </location>
</feature>
<evidence type="ECO:0000256" key="3">
    <source>
        <dbReference type="SAM" id="SignalP"/>
    </source>
</evidence>